<dbReference type="Proteomes" id="UP000232722">
    <property type="component" value="Unassembled WGS sequence"/>
</dbReference>
<gene>
    <name evidence="1" type="ORF">RhiirA5_446960</name>
</gene>
<evidence type="ECO:0000313" key="2">
    <source>
        <dbReference type="Proteomes" id="UP000232722"/>
    </source>
</evidence>
<reference evidence="1 2" key="1">
    <citation type="submission" date="2016-04" db="EMBL/GenBank/DDBJ databases">
        <title>Genome analyses suggest a sexual origin of heterokaryosis in a supposedly ancient asexual fungus.</title>
        <authorList>
            <person name="Ropars J."/>
            <person name="Sedzielewska K."/>
            <person name="Noel J."/>
            <person name="Charron P."/>
            <person name="Farinelli L."/>
            <person name="Marton T."/>
            <person name="Kruger M."/>
            <person name="Pelin A."/>
            <person name="Brachmann A."/>
            <person name="Corradi N."/>
        </authorList>
    </citation>
    <scope>NUCLEOTIDE SEQUENCE [LARGE SCALE GENOMIC DNA]</scope>
    <source>
        <strain evidence="1 2">A5</strain>
    </source>
</reference>
<organism evidence="1 2">
    <name type="scientific">Rhizophagus irregularis</name>
    <dbReference type="NCBI Taxonomy" id="588596"/>
    <lineage>
        <taxon>Eukaryota</taxon>
        <taxon>Fungi</taxon>
        <taxon>Fungi incertae sedis</taxon>
        <taxon>Mucoromycota</taxon>
        <taxon>Glomeromycotina</taxon>
        <taxon>Glomeromycetes</taxon>
        <taxon>Glomerales</taxon>
        <taxon>Glomeraceae</taxon>
        <taxon>Rhizophagus</taxon>
    </lineage>
</organism>
<name>A0A2N0NBI9_9GLOM</name>
<protein>
    <submittedName>
        <fullName evidence="1">Uncharacterized protein</fullName>
    </submittedName>
</protein>
<reference evidence="1 2" key="2">
    <citation type="submission" date="2017-09" db="EMBL/GenBank/DDBJ databases">
        <title>Extensive intraspecific genome diversity in a model arbuscular mycorrhizal fungus.</title>
        <authorList>
            <person name="Chen E.C."/>
            <person name="Morin E."/>
            <person name="Beaudet D."/>
            <person name="Noel J."/>
            <person name="Ndikumana S."/>
            <person name="Charron P."/>
            <person name="St-Onge C."/>
            <person name="Giorgi J."/>
            <person name="Grigoriev I.V."/>
            <person name="Roux C."/>
            <person name="Martin F.M."/>
            <person name="Corradi N."/>
        </authorList>
    </citation>
    <scope>NUCLEOTIDE SEQUENCE [LARGE SCALE GENOMIC DNA]</scope>
    <source>
        <strain evidence="1 2">A5</strain>
    </source>
</reference>
<comment type="caution">
    <text evidence="1">The sequence shown here is derived from an EMBL/GenBank/DDBJ whole genome shotgun (WGS) entry which is preliminary data.</text>
</comment>
<accession>A0A2N0NBI9</accession>
<dbReference type="AlphaFoldDB" id="A0A2N0NBI9"/>
<proteinExistence type="predicted"/>
<dbReference type="VEuPathDB" id="FungiDB:RhiirA1_463537"/>
<dbReference type="EMBL" id="LLXJ01013215">
    <property type="protein sequence ID" value="PKB91918.1"/>
    <property type="molecule type" value="Genomic_DNA"/>
</dbReference>
<evidence type="ECO:0000313" key="1">
    <source>
        <dbReference type="EMBL" id="PKB91918.1"/>
    </source>
</evidence>
<sequence length="156" mass="18140">MFKDLKIETNKPQISLKKFSTFVTTFRGFNIENLIKRKKITNYQLGEWIIQLSCLIPIQIAVAKNNQFQPLCDGLSAEDNVKFIDEYHPVDSIARNISFGWYEEIFKHFGDRQVKVVSSMSEQSCEKSYLLNHLIRSTFDGSAMVIIIFLQFNLFS</sequence>